<keyword evidence="1 3" id="KW-0853">WD repeat</keyword>
<dbReference type="InterPro" id="IPR001680">
    <property type="entry name" value="WD40_rpt"/>
</dbReference>
<dbReference type="PANTHER" id="PTHR15574">
    <property type="entry name" value="WD REPEAT DOMAIN-CONTAINING FAMILY"/>
    <property type="match status" value="1"/>
</dbReference>
<dbReference type="InterPro" id="IPR036322">
    <property type="entry name" value="WD40_repeat_dom_sf"/>
</dbReference>
<dbReference type="PROSITE" id="PS50294">
    <property type="entry name" value="WD_REPEATS_REGION"/>
    <property type="match status" value="1"/>
</dbReference>
<dbReference type="Gene3D" id="2.130.10.10">
    <property type="entry name" value="YVTN repeat-like/Quinoprotein amine dehydrogenase"/>
    <property type="match status" value="1"/>
</dbReference>
<proteinExistence type="predicted"/>
<dbReference type="SMART" id="SM00320">
    <property type="entry name" value="WD40"/>
    <property type="match status" value="2"/>
</dbReference>
<keyword evidence="2" id="KW-0677">Repeat</keyword>
<dbReference type="EMBL" id="OD003437">
    <property type="protein sequence ID" value="CAD7407845.1"/>
    <property type="molecule type" value="Genomic_DNA"/>
</dbReference>
<protein>
    <submittedName>
        <fullName evidence="4">Uncharacterized protein</fullName>
    </submittedName>
</protein>
<dbReference type="SUPFAM" id="SSF50978">
    <property type="entry name" value="WD40 repeat-like"/>
    <property type="match status" value="1"/>
</dbReference>
<feature type="repeat" description="WD" evidence="3">
    <location>
        <begin position="1"/>
        <end position="23"/>
    </location>
</feature>
<sequence length="135" mass="15070">MEWSQDGRILASASDDVQVILWDPLLHRKIHAIQTGHQGNIFSVKFLPQSGDSVLLTGAGDCRIRVHDVNLKETTHICSCHTGRVKRLATAPDVPYMFWSAAEDGTVIIHLRILYDPIGNDNTTWQAELEKGNPK</sequence>
<dbReference type="Pfam" id="PF00400">
    <property type="entry name" value="WD40"/>
    <property type="match status" value="3"/>
</dbReference>
<dbReference type="AlphaFoldDB" id="A0A7R9D4C3"/>
<dbReference type="GO" id="GO:0005737">
    <property type="term" value="C:cytoplasm"/>
    <property type="evidence" value="ECO:0007669"/>
    <property type="project" value="TreeGrafter"/>
</dbReference>
<organism evidence="4">
    <name type="scientific">Timema poppense</name>
    <name type="common">Walking stick</name>
    <dbReference type="NCBI Taxonomy" id="170557"/>
    <lineage>
        <taxon>Eukaryota</taxon>
        <taxon>Metazoa</taxon>
        <taxon>Ecdysozoa</taxon>
        <taxon>Arthropoda</taxon>
        <taxon>Hexapoda</taxon>
        <taxon>Insecta</taxon>
        <taxon>Pterygota</taxon>
        <taxon>Neoptera</taxon>
        <taxon>Polyneoptera</taxon>
        <taxon>Phasmatodea</taxon>
        <taxon>Timematodea</taxon>
        <taxon>Timematoidea</taxon>
        <taxon>Timematidae</taxon>
        <taxon>Timema</taxon>
    </lineage>
</organism>
<evidence type="ECO:0000256" key="2">
    <source>
        <dbReference type="ARBA" id="ARBA00022737"/>
    </source>
</evidence>
<evidence type="ECO:0000256" key="1">
    <source>
        <dbReference type="ARBA" id="ARBA00022574"/>
    </source>
</evidence>
<dbReference type="InterPro" id="IPR015943">
    <property type="entry name" value="WD40/YVTN_repeat-like_dom_sf"/>
</dbReference>
<accession>A0A7R9D4C3</accession>
<dbReference type="GO" id="GO:0045717">
    <property type="term" value="P:negative regulation of fatty acid biosynthetic process"/>
    <property type="evidence" value="ECO:0007669"/>
    <property type="project" value="TreeGrafter"/>
</dbReference>
<evidence type="ECO:0000313" key="4">
    <source>
        <dbReference type="EMBL" id="CAD7407845.1"/>
    </source>
</evidence>
<evidence type="ECO:0000256" key="3">
    <source>
        <dbReference type="PROSITE-ProRule" id="PRU00221"/>
    </source>
</evidence>
<reference evidence="4" key="1">
    <citation type="submission" date="2020-11" db="EMBL/GenBank/DDBJ databases">
        <authorList>
            <person name="Tran Van P."/>
        </authorList>
    </citation>
    <scope>NUCLEOTIDE SEQUENCE</scope>
</reference>
<dbReference type="PANTHER" id="PTHR15574:SF40">
    <property type="entry name" value="WD AND TETRATRICOPEPTIDE REPEATS PROTEIN 1"/>
    <property type="match status" value="1"/>
</dbReference>
<dbReference type="InterPro" id="IPR045151">
    <property type="entry name" value="DCAF8"/>
</dbReference>
<name>A0A7R9D4C3_TIMPO</name>
<dbReference type="GO" id="GO:0080008">
    <property type="term" value="C:Cul4-RING E3 ubiquitin ligase complex"/>
    <property type="evidence" value="ECO:0007669"/>
    <property type="project" value="TreeGrafter"/>
</dbReference>
<gene>
    <name evidence="4" type="ORF">TPSB3V08_LOCUS6082</name>
</gene>
<dbReference type="PROSITE" id="PS50082">
    <property type="entry name" value="WD_REPEATS_2"/>
    <property type="match status" value="1"/>
</dbReference>